<keyword evidence="2" id="KW-1185">Reference proteome</keyword>
<dbReference type="Proteomes" id="UP001157167">
    <property type="component" value="Unassembled WGS sequence"/>
</dbReference>
<name>A0ABQ6FAK9_9RHOO</name>
<comment type="caution">
    <text evidence="1">The sequence shown here is derived from an EMBL/GenBank/DDBJ whole genome shotgun (WGS) entry which is preliminary data.</text>
</comment>
<protein>
    <submittedName>
        <fullName evidence="1">Uncharacterized protein</fullName>
    </submittedName>
</protein>
<organism evidence="1 2">
    <name type="scientific">Zoogloea oryzae</name>
    <dbReference type="NCBI Taxonomy" id="310767"/>
    <lineage>
        <taxon>Bacteria</taxon>
        <taxon>Pseudomonadati</taxon>
        <taxon>Pseudomonadota</taxon>
        <taxon>Betaproteobacteria</taxon>
        <taxon>Rhodocyclales</taxon>
        <taxon>Zoogloeaceae</taxon>
        <taxon>Zoogloea</taxon>
    </lineage>
</organism>
<gene>
    <name evidence="1" type="ORF">GCM10007933_17210</name>
</gene>
<dbReference type="EMBL" id="BSPX01000021">
    <property type="protein sequence ID" value="GLT22262.1"/>
    <property type="molecule type" value="Genomic_DNA"/>
</dbReference>
<sequence>MARNEDISIRGSRVDAAGAVGLSAARDVKLAASQDTQINQSQNSSSGYSVGVSANAGKKSPGVTLDLAANMGKGNAESVAYPNSHLTGGQAVYVQSGRDTELAGATVDAPHISMSAGRDLTLSSLQDWSTSRSVQRNIVVSASIAIYGPATSTVSASFARSTSNSDYLGVNEQTAVRAGAGGFDILVGAHTALNGAVIASAAAPAHNS</sequence>
<proteinExistence type="predicted"/>
<accession>A0ABQ6FAK9</accession>
<dbReference type="Pfam" id="PF13332">
    <property type="entry name" value="Fil_haemagg_2"/>
    <property type="match status" value="1"/>
</dbReference>
<reference evidence="2" key="1">
    <citation type="journal article" date="2019" name="Int. J. Syst. Evol. Microbiol.">
        <title>The Global Catalogue of Microorganisms (GCM) 10K type strain sequencing project: providing services to taxonomists for standard genome sequencing and annotation.</title>
        <authorList>
            <consortium name="The Broad Institute Genomics Platform"/>
            <consortium name="The Broad Institute Genome Sequencing Center for Infectious Disease"/>
            <person name="Wu L."/>
            <person name="Ma J."/>
        </authorList>
    </citation>
    <scope>NUCLEOTIDE SEQUENCE [LARGE SCALE GENOMIC DNA]</scope>
    <source>
        <strain evidence="2">NBRC 102407</strain>
    </source>
</reference>
<dbReference type="InterPro" id="IPR025157">
    <property type="entry name" value="Hemagglutinin_rpt"/>
</dbReference>
<evidence type="ECO:0000313" key="1">
    <source>
        <dbReference type="EMBL" id="GLT22262.1"/>
    </source>
</evidence>
<evidence type="ECO:0000313" key="2">
    <source>
        <dbReference type="Proteomes" id="UP001157167"/>
    </source>
</evidence>